<comment type="caution">
    <text evidence="1">The sequence shown here is derived from an EMBL/GenBank/DDBJ whole genome shotgun (WGS) entry which is preliminary data.</text>
</comment>
<reference evidence="1" key="1">
    <citation type="submission" date="2022-10" db="EMBL/GenBank/DDBJ databases">
        <title>Culturing micro-colonial fungi from biological soil crusts in the Mojave desert and describing Neophaeococcomyces mojavensis, and introducing the new genera and species Taxawa tesnikishii.</title>
        <authorList>
            <person name="Kurbessoian T."/>
            <person name="Stajich J.E."/>
        </authorList>
    </citation>
    <scope>NUCLEOTIDE SEQUENCE</scope>
    <source>
        <strain evidence="1">JES_112</strain>
    </source>
</reference>
<name>A0ACC2ZV54_9EURO</name>
<accession>A0ACC2ZV54</accession>
<organism evidence="1 2">
    <name type="scientific">Neophaeococcomyces mojaviensis</name>
    <dbReference type="NCBI Taxonomy" id="3383035"/>
    <lineage>
        <taxon>Eukaryota</taxon>
        <taxon>Fungi</taxon>
        <taxon>Dikarya</taxon>
        <taxon>Ascomycota</taxon>
        <taxon>Pezizomycotina</taxon>
        <taxon>Eurotiomycetes</taxon>
        <taxon>Chaetothyriomycetidae</taxon>
        <taxon>Chaetothyriales</taxon>
        <taxon>Chaetothyriales incertae sedis</taxon>
        <taxon>Neophaeococcomyces</taxon>
    </lineage>
</organism>
<dbReference type="EMBL" id="JAPDRQ010000255">
    <property type="protein sequence ID" value="KAJ9651457.1"/>
    <property type="molecule type" value="Genomic_DNA"/>
</dbReference>
<dbReference type="Proteomes" id="UP001172386">
    <property type="component" value="Unassembled WGS sequence"/>
</dbReference>
<protein>
    <submittedName>
        <fullName evidence="1">Uncharacterized protein</fullName>
    </submittedName>
</protein>
<evidence type="ECO:0000313" key="2">
    <source>
        <dbReference type="Proteomes" id="UP001172386"/>
    </source>
</evidence>
<evidence type="ECO:0000313" key="1">
    <source>
        <dbReference type="EMBL" id="KAJ9651457.1"/>
    </source>
</evidence>
<proteinExistence type="predicted"/>
<keyword evidence="2" id="KW-1185">Reference proteome</keyword>
<gene>
    <name evidence="1" type="ORF">H2198_009251</name>
</gene>
<sequence length="125" mass="14423">MDPTSTHQEHALRLFQIFEKGTSDALEGVLALFSPEAKFYMWGPHKAPMNGHKEMREGFEGMFAQLKDFRYRVTNMAENGSILIIERVESFRFLEKHDVEVSLVSVSELGFGSKIVSWTDYKNFK</sequence>